<dbReference type="InterPro" id="IPR051219">
    <property type="entry name" value="Heterochromatin_chromo-domain"/>
</dbReference>
<accession>E3MR01</accession>
<feature type="compositionally biased region" description="Basic and acidic residues" evidence="4">
    <location>
        <begin position="227"/>
        <end position="240"/>
    </location>
</feature>
<sequence length="942" mass="107848">MSEDEEVEYEVEAVLKRKDFERLLEEALASNAKFTPASIEEGRSKHSKYAYLVHWKGFPIEERTWEPESNVKNCAALQKFKDEHSMPHGHQKFEKKYGSAVWRNLGLASEKVIGYKYLMTSEEIQEKKLKKQKLANKDEVEKEKNKEKPRERMVTPEDPEAILKRKKKNKEKSKEDSPDDFRIPKKKIIIESSPEPSPPKEIVTVVLDETENNNSPSTSQMVTSTRTSKDFADSDKEFKKTGNALPGIKPLDEHTPRIQKKTVQVTQSNSLSPESTSGTSTVGRLSPAIMEPPKVQAESSSSSTSTAEPIRIKMKRTADGEYEIINSEDSAIRSDSESSTISTCTPSQDSDFVELVDANLDKKIQEAEEELDALENKLKKYPKKIKVQRVSRSFSHALNLRKFRRCQSEGGLNEFFNSKADLEIFGKNYESSVRVENDVPAPIIRVYPTEPWLGGKKVLSSEQEENILFDEIVKENLLKMKQVLQGKVRYHKNFKKLMELLVTAYSRDDNIRFKKIFLSGFAGESFDSHRYAAIIMIITYCRHRKWNADPKGTQLMESDESNTLGGVREQEHICSLNHRKCTWVRLFLELVPSRLRFLETSGRCFQGVRGDDGPFRDDVYFQCMRSGAECQKRLFFEFDKPIGIQEEIEGDYMVDVMHILAVQHGNLQRIPSYMSIGGLDINALATHMPTKQVYRLQDYLKNWIDGNIGSTHRYKKYYQNLLEMVRLTSESMERFLKTEVNEMLASRMNSRWKIHLDLTYPHTLRASPINNVQNLGDGTHQVLACLFSPLGVGIRNGLEVDTKIPIADLKNLKLRHQKFQKLVTEQQGRLVVALFRVEIEYQANVPDGYALPVFKHVRSDDGIMIEKLTLLRQGEGLTANDADIGLIEMTPFSSPGCRYYCIENSKCEKSLVVPGNAHIEIRGEFTEPMTFVTQVLFIKKNI</sequence>
<dbReference type="EMBL" id="DS268468">
    <property type="protein sequence ID" value="EFP07232.1"/>
    <property type="molecule type" value="Genomic_DNA"/>
</dbReference>
<dbReference type="InterPro" id="IPR023780">
    <property type="entry name" value="Chromo_domain"/>
</dbReference>
<dbReference type="PANTHER" id="PTHR22812">
    <property type="entry name" value="CHROMOBOX PROTEIN"/>
    <property type="match status" value="1"/>
</dbReference>
<keyword evidence="3" id="KW-0175">Coiled coil</keyword>
<dbReference type="OrthoDB" id="5809065at2759"/>
<comment type="subcellular location">
    <subcellularLocation>
        <location evidence="1">Nucleus</location>
    </subcellularLocation>
</comment>
<evidence type="ECO:0000256" key="2">
    <source>
        <dbReference type="ARBA" id="ARBA00023242"/>
    </source>
</evidence>
<evidence type="ECO:0000313" key="7">
    <source>
        <dbReference type="Proteomes" id="UP000008281"/>
    </source>
</evidence>
<dbReference type="STRING" id="31234.E3MR01"/>
<dbReference type="InterPro" id="IPR016197">
    <property type="entry name" value="Chromo-like_dom_sf"/>
</dbReference>
<dbReference type="Pfam" id="PF00385">
    <property type="entry name" value="Chromo"/>
    <property type="match status" value="1"/>
</dbReference>
<dbReference type="GO" id="GO:0005634">
    <property type="term" value="C:nucleus"/>
    <property type="evidence" value="ECO:0007669"/>
    <property type="project" value="UniProtKB-SubCell"/>
</dbReference>
<evidence type="ECO:0000256" key="1">
    <source>
        <dbReference type="ARBA" id="ARBA00004123"/>
    </source>
</evidence>
<feature type="compositionally biased region" description="Polar residues" evidence="4">
    <location>
        <begin position="261"/>
        <end position="283"/>
    </location>
</feature>
<feature type="compositionally biased region" description="Basic and acidic residues" evidence="4">
    <location>
        <begin position="135"/>
        <end position="155"/>
    </location>
</feature>
<feature type="coiled-coil region" evidence="3">
    <location>
        <begin position="357"/>
        <end position="384"/>
    </location>
</feature>
<dbReference type="eggNOG" id="KOG1911">
    <property type="taxonomic scope" value="Eukaryota"/>
</dbReference>
<organism evidence="7">
    <name type="scientific">Caenorhabditis remanei</name>
    <name type="common">Caenorhabditis vulgaris</name>
    <dbReference type="NCBI Taxonomy" id="31234"/>
    <lineage>
        <taxon>Eukaryota</taxon>
        <taxon>Metazoa</taxon>
        <taxon>Ecdysozoa</taxon>
        <taxon>Nematoda</taxon>
        <taxon>Chromadorea</taxon>
        <taxon>Rhabditida</taxon>
        <taxon>Rhabditina</taxon>
        <taxon>Rhabditomorpha</taxon>
        <taxon>Rhabditoidea</taxon>
        <taxon>Rhabditidae</taxon>
        <taxon>Peloderinae</taxon>
        <taxon>Caenorhabditis</taxon>
    </lineage>
</organism>
<evidence type="ECO:0000313" key="6">
    <source>
        <dbReference type="EMBL" id="EFP07232.1"/>
    </source>
</evidence>
<dbReference type="SMART" id="SM00298">
    <property type="entry name" value="CHROMO"/>
    <property type="match status" value="1"/>
</dbReference>
<protein>
    <recommendedName>
        <fullName evidence="5">Chromo domain-containing protein</fullName>
    </recommendedName>
</protein>
<feature type="region of interest" description="Disordered" evidence="4">
    <location>
        <begin position="131"/>
        <end position="311"/>
    </location>
</feature>
<feature type="compositionally biased region" description="Low complexity" evidence="4">
    <location>
        <begin position="297"/>
        <end position="308"/>
    </location>
</feature>
<evidence type="ECO:0000259" key="5">
    <source>
        <dbReference type="PROSITE" id="PS50013"/>
    </source>
</evidence>
<dbReference type="PROSITE" id="PS50013">
    <property type="entry name" value="CHROMO_2"/>
    <property type="match status" value="1"/>
</dbReference>
<dbReference type="Gene3D" id="2.40.50.40">
    <property type="match status" value="1"/>
</dbReference>
<dbReference type="InParanoid" id="E3MR01"/>
<dbReference type="OMA" id="PHILRCS"/>
<dbReference type="SUPFAM" id="SSF54160">
    <property type="entry name" value="Chromo domain-like"/>
    <property type="match status" value="1"/>
</dbReference>
<evidence type="ECO:0000256" key="3">
    <source>
        <dbReference type="SAM" id="Coils"/>
    </source>
</evidence>
<gene>
    <name evidence="6" type="ORF">CRE_13505</name>
</gene>
<keyword evidence="7" id="KW-1185">Reference proteome</keyword>
<feature type="domain" description="Chromo" evidence="5">
    <location>
        <begin position="9"/>
        <end position="92"/>
    </location>
</feature>
<dbReference type="FunCoup" id="E3MR01">
    <property type="interactions" value="1466"/>
</dbReference>
<proteinExistence type="predicted"/>
<evidence type="ECO:0000256" key="4">
    <source>
        <dbReference type="SAM" id="MobiDB-lite"/>
    </source>
</evidence>
<keyword evidence="2" id="KW-0539">Nucleus</keyword>
<dbReference type="InterPro" id="IPR000953">
    <property type="entry name" value="Chromo/chromo_shadow_dom"/>
</dbReference>
<name>E3MR01_CAERE</name>
<dbReference type="Proteomes" id="UP000008281">
    <property type="component" value="Unassembled WGS sequence"/>
</dbReference>
<dbReference type="AlphaFoldDB" id="E3MR01"/>
<feature type="compositionally biased region" description="Polar residues" evidence="4">
    <location>
        <begin position="212"/>
        <end position="226"/>
    </location>
</feature>
<feature type="compositionally biased region" description="Basic and acidic residues" evidence="4">
    <location>
        <begin position="172"/>
        <end position="183"/>
    </location>
</feature>
<reference evidence="6" key="1">
    <citation type="submission" date="2007-07" db="EMBL/GenBank/DDBJ databases">
        <title>PCAP assembly of the Caenorhabditis remanei genome.</title>
        <authorList>
            <consortium name="The Caenorhabditis remanei Sequencing Consortium"/>
            <person name="Wilson R.K."/>
        </authorList>
    </citation>
    <scope>NUCLEOTIDE SEQUENCE [LARGE SCALE GENOMIC DNA]</scope>
    <source>
        <strain evidence="6">PB4641</strain>
    </source>
</reference>
<dbReference type="CDD" id="cd00024">
    <property type="entry name" value="CD_CSD"/>
    <property type="match status" value="1"/>
</dbReference>
<dbReference type="HOGENOM" id="CLU_349587_0_0_1"/>